<dbReference type="PROSITE" id="PS50290">
    <property type="entry name" value="PI3_4_KINASE_3"/>
    <property type="match status" value="1"/>
</dbReference>
<dbReference type="Gene3D" id="1.10.1070.11">
    <property type="entry name" value="Phosphatidylinositol 3-/4-kinase, catalytic domain"/>
    <property type="match status" value="1"/>
</dbReference>
<keyword evidence="15" id="KW-0234">DNA repair</keyword>
<dbReference type="Pfam" id="PF00454">
    <property type="entry name" value="PI3_PI4_kinase"/>
    <property type="match status" value="1"/>
</dbReference>
<dbReference type="InterPro" id="IPR050517">
    <property type="entry name" value="DDR_Repair_Kinase"/>
</dbReference>
<dbReference type="InterPro" id="IPR000403">
    <property type="entry name" value="PI3/4_kinase_cat_dom"/>
</dbReference>
<keyword evidence="16" id="KW-0539">Nucleus</keyword>
<evidence type="ECO:0000256" key="7">
    <source>
        <dbReference type="ARBA" id="ARBA00022553"/>
    </source>
</evidence>
<evidence type="ECO:0000256" key="12">
    <source>
        <dbReference type="ARBA" id="ARBA00022777"/>
    </source>
</evidence>
<dbReference type="SUPFAM" id="SSF56112">
    <property type="entry name" value="Protein kinase-like (PK-like)"/>
    <property type="match status" value="1"/>
</dbReference>
<evidence type="ECO:0000256" key="10">
    <source>
        <dbReference type="ARBA" id="ARBA00022741"/>
    </source>
</evidence>
<dbReference type="Gene3D" id="3.30.1010.10">
    <property type="entry name" value="Phosphatidylinositol 3-kinase Catalytic Subunit, Chain A, domain 4"/>
    <property type="match status" value="1"/>
</dbReference>
<dbReference type="AlphaFoldDB" id="A0A5E4CHV8"/>
<evidence type="ECO:0000256" key="1">
    <source>
        <dbReference type="ARBA" id="ARBA00004604"/>
    </source>
</evidence>
<dbReference type="InterPro" id="IPR011009">
    <property type="entry name" value="Kinase-like_dom_sf"/>
</dbReference>
<evidence type="ECO:0000313" key="20">
    <source>
        <dbReference type="EMBL" id="VTJ80900.1"/>
    </source>
</evidence>
<dbReference type="SMART" id="SM00146">
    <property type="entry name" value="PI3Kc"/>
    <property type="match status" value="1"/>
</dbReference>
<evidence type="ECO:0000256" key="11">
    <source>
        <dbReference type="ARBA" id="ARBA00022763"/>
    </source>
</evidence>
<dbReference type="Pfam" id="PF02260">
    <property type="entry name" value="FATC"/>
    <property type="match status" value="1"/>
</dbReference>
<dbReference type="GO" id="GO:0008630">
    <property type="term" value="P:intrinsic apoptotic signaling pathway in response to DNA damage"/>
    <property type="evidence" value="ECO:0007669"/>
    <property type="project" value="TreeGrafter"/>
</dbReference>
<dbReference type="InterPro" id="IPR003152">
    <property type="entry name" value="FATC_dom"/>
</dbReference>
<evidence type="ECO:0000256" key="9">
    <source>
        <dbReference type="ARBA" id="ARBA00022737"/>
    </source>
</evidence>
<dbReference type="GO" id="GO:0033152">
    <property type="term" value="P:immunoglobulin V(D)J recombination"/>
    <property type="evidence" value="ECO:0007669"/>
    <property type="project" value="TreeGrafter"/>
</dbReference>
<keyword evidence="21" id="KW-1185">Reference proteome</keyword>
<dbReference type="FunFam" id="1.10.1070.11:FF:000018">
    <property type="entry name" value="DNA-dependent protein kinase catalytic subunit"/>
    <property type="match status" value="1"/>
</dbReference>
<keyword evidence="7" id="KW-0597">Phosphoprotein</keyword>
<dbReference type="EMBL" id="CABDUW010001361">
    <property type="protein sequence ID" value="VTJ80900.1"/>
    <property type="molecule type" value="Genomic_DNA"/>
</dbReference>
<dbReference type="PROSITE" id="PS00916">
    <property type="entry name" value="PI3_4_KINASE_2"/>
    <property type="match status" value="1"/>
</dbReference>
<gene>
    <name evidence="20" type="ORF">MONAX_5E021272</name>
</gene>
<keyword evidence="11" id="KW-0227">DNA damage</keyword>
<dbReference type="InterPro" id="IPR018936">
    <property type="entry name" value="PI3/4_kinase_CS"/>
</dbReference>
<keyword evidence="12" id="KW-0418">Kinase</keyword>
<evidence type="ECO:0000256" key="14">
    <source>
        <dbReference type="ARBA" id="ARBA00022840"/>
    </source>
</evidence>
<dbReference type="Pfam" id="PF02259">
    <property type="entry name" value="FAT"/>
    <property type="match status" value="1"/>
</dbReference>
<name>A0A5E4CHV8_MARMO</name>
<evidence type="ECO:0000313" key="21">
    <source>
        <dbReference type="Proteomes" id="UP000335636"/>
    </source>
</evidence>
<dbReference type="GO" id="GO:0005730">
    <property type="term" value="C:nucleolus"/>
    <property type="evidence" value="ECO:0007669"/>
    <property type="project" value="UniProtKB-SubCell"/>
</dbReference>
<feature type="domain" description="FATC" evidence="19">
    <location>
        <begin position="841"/>
        <end position="873"/>
    </location>
</feature>
<dbReference type="InterPro" id="IPR036940">
    <property type="entry name" value="PI3/4_kinase_cat_sf"/>
</dbReference>
<accession>A0A5E4CHV8</accession>
<comment type="similarity">
    <text evidence="2">Belongs to the PI3/PI4-kinase family.</text>
</comment>
<dbReference type="EC" id="2.7.11.1" evidence="3"/>
<evidence type="ECO:0000256" key="13">
    <source>
        <dbReference type="ARBA" id="ARBA00022803"/>
    </source>
</evidence>
<keyword evidence="13" id="KW-0802">TPR repeat</keyword>
<evidence type="ECO:0000256" key="4">
    <source>
        <dbReference type="ARBA" id="ARBA00018077"/>
    </source>
</evidence>
<comment type="subcellular location">
    <subcellularLocation>
        <location evidence="1">Nucleus</location>
        <location evidence="1">Nucleolus</location>
    </subcellularLocation>
</comment>
<dbReference type="GO" id="GO:0004677">
    <property type="term" value="F:DNA-dependent protein kinase activity"/>
    <property type="evidence" value="ECO:0007669"/>
    <property type="project" value="InterPro"/>
</dbReference>
<evidence type="ECO:0000256" key="15">
    <source>
        <dbReference type="ARBA" id="ARBA00023204"/>
    </source>
</evidence>
<dbReference type="InterPro" id="IPR003151">
    <property type="entry name" value="PIK-rel_kinase_FAT"/>
</dbReference>
<dbReference type="PROSITE" id="PS00915">
    <property type="entry name" value="PI3_4_KINASE_1"/>
    <property type="match status" value="1"/>
</dbReference>
<keyword evidence="10" id="KW-0547">Nucleotide-binding</keyword>
<dbReference type="FunFam" id="3.30.1010.10:FF:000013">
    <property type="entry name" value="Protein kinase, DNA-activated, catalytic subunit"/>
    <property type="match status" value="1"/>
</dbReference>
<evidence type="ECO:0000259" key="19">
    <source>
        <dbReference type="PROSITE" id="PS51190"/>
    </source>
</evidence>
<dbReference type="GO" id="GO:0042254">
    <property type="term" value="P:ribosome biogenesis"/>
    <property type="evidence" value="ECO:0007669"/>
    <property type="project" value="UniProtKB-KW"/>
</dbReference>
<keyword evidence="9" id="KW-0677">Repeat</keyword>
<evidence type="ECO:0000256" key="17">
    <source>
        <dbReference type="ARBA" id="ARBA00080833"/>
    </source>
</evidence>
<dbReference type="PANTHER" id="PTHR11139:SF68">
    <property type="entry name" value="DNA-DEPENDENT PROTEIN KINASE CATALYTIC SUBUNIT"/>
    <property type="match status" value="1"/>
</dbReference>
<keyword evidence="6" id="KW-0723">Serine/threonine-protein kinase</keyword>
<evidence type="ECO:0000256" key="2">
    <source>
        <dbReference type="ARBA" id="ARBA00011031"/>
    </source>
</evidence>
<dbReference type="Proteomes" id="UP000335636">
    <property type="component" value="Unassembled WGS sequence"/>
</dbReference>
<dbReference type="GO" id="GO:0005524">
    <property type="term" value="F:ATP binding"/>
    <property type="evidence" value="ECO:0007669"/>
    <property type="project" value="UniProtKB-KW"/>
</dbReference>
<feature type="domain" description="PI3K/PI4K catalytic" evidence="18">
    <location>
        <begin position="467"/>
        <end position="798"/>
    </location>
</feature>
<comment type="caution">
    <text evidence="20">The sequence shown here is derived from an EMBL/GenBank/DDBJ whole genome shotgun (WGS) entry which is preliminary data.</text>
</comment>
<keyword evidence="5" id="KW-0690">Ribosome biogenesis</keyword>
<protein>
    <recommendedName>
        <fullName evidence="4">DNA-dependent protein kinase catalytic subunit</fullName>
        <ecNumber evidence="3">2.7.11.1</ecNumber>
    </recommendedName>
    <alternativeName>
        <fullName evidence="17">p460</fullName>
    </alternativeName>
</protein>
<proteinExistence type="inferred from homology"/>
<dbReference type="GO" id="GO:0006303">
    <property type="term" value="P:double-strand break repair via nonhomologous end joining"/>
    <property type="evidence" value="ECO:0007669"/>
    <property type="project" value="UniProtKB-ARBA"/>
</dbReference>
<evidence type="ECO:0000256" key="3">
    <source>
        <dbReference type="ARBA" id="ARBA00012513"/>
    </source>
</evidence>
<dbReference type="GO" id="GO:0000723">
    <property type="term" value="P:telomere maintenance"/>
    <property type="evidence" value="ECO:0007669"/>
    <property type="project" value="TreeGrafter"/>
</dbReference>
<dbReference type="PANTHER" id="PTHR11139">
    <property type="entry name" value="ATAXIA TELANGIECTASIA MUTATED ATM -RELATED"/>
    <property type="match status" value="1"/>
</dbReference>
<dbReference type="PROSITE" id="PS51190">
    <property type="entry name" value="FATC"/>
    <property type="match status" value="1"/>
</dbReference>
<keyword evidence="14" id="KW-0067">ATP-binding</keyword>
<evidence type="ECO:0000256" key="8">
    <source>
        <dbReference type="ARBA" id="ARBA00022679"/>
    </source>
</evidence>
<sequence length="873" mass="99992">MSVDEDEYSSDKREVSRPEESVGFLIKNCRFSMKMKMIESARKQNNFSLAMKLLKELHKESKTRDNWQVKWVHSYCRLSHCRSHTQTPPEQILTVLKTVSLLDENSTSSYLSRNSLASCDQNILLGTTCRIMANALSSEPACLADIGESKAKRILELSGSSAENVERVVMGLYQRAFLHLSKAVRTAEETQSFSWGQGPAAGVIDSYMTLVNFCDQQLHKAEENASVIDSVELQEYPAIVVEKMLKALKLNSTEARLKFPRLLQIIEQYPEETLSLMTKEISSIPCWQFIGWISHMVALLDKEEAVAVQHTVEEIASSYPQAIVYPFIISSESYSFEDTSAGHKNKQFVARIKNMLDQGGVIQDFINALDQLSNPDLLFKDWVAEIKDELEKSPVNKKKIEKLYEKMYAALGDLRAPGLGPFRRRFIQVILHYRKKFFQVETVRVTPCQYDGRGKPLPEYHARISGFDERVKVMASIRKPKRIIIRGHDEREYPFLVKGGEDLRQDQRIEQLFEVMNVILSQDSACSQRNMQLRTYRVVPMTSRLGLIEWIENTFTLKDFLLNNMSQEEKMAYLSDSRAPVMEYKDWLKKMSGKHDAGAYALMYKRANRTETVMAFRKRESKVPASLLKRAFMKMSTGPEAFLALRSHFASSHALLCVSHWLLGIGDRHLNNFLITMETGSMIGIDFGHAFGSATQFLPVPELVPFRLTRQFINLLLPMKEMGLMYSVMIHALRAFRAEADLLINTMDVFVREPSFDWKNFEQKMLKKGGSWIQEINITKKNWYPQQKICYAKRKLAGANPAVITCDELLLGHEKFPAFGDYTAVARGSKDHNIRAREPDSGLSEETQVKCLIDQATDPNILGRTWEGWEPWM</sequence>
<organism evidence="20 21">
    <name type="scientific">Marmota monax</name>
    <name type="common">Woodchuck</name>
    <dbReference type="NCBI Taxonomy" id="9995"/>
    <lineage>
        <taxon>Eukaryota</taxon>
        <taxon>Metazoa</taxon>
        <taxon>Chordata</taxon>
        <taxon>Craniata</taxon>
        <taxon>Vertebrata</taxon>
        <taxon>Euteleostomi</taxon>
        <taxon>Mammalia</taxon>
        <taxon>Eutheria</taxon>
        <taxon>Euarchontoglires</taxon>
        <taxon>Glires</taxon>
        <taxon>Rodentia</taxon>
        <taxon>Sciuromorpha</taxon>
        <taxon>Sciuridae</taxon>
        <taxon>Xerinae</taxon>
        <taxon>Marmotini</taxon>
        <taxon>Marmota</taxon>
    </lineage>
</organism>
<keyword evidence="8" id="KW-0808">Transferase</keyword>
<dbReference type="SMART" id="SM01343">
    <property type="entry name" value="FATC"/>
    <property type="match status" value="1"/>
</dbReference>
<evidence type="ECO:0000256" key="16">
    <source>
        <dbReference type="ARBA" id="ARBA00023242"/>
    </source>
</evidence>
<dbReference type="InterPro" id="IPR037706">
    <property type="entry name" value="DNA-PK_dom"/>
</dbReference>
<dbReference type="CDD" id="cd05172">
    <property type="entry name" value="PIKKc_DNA-PK"/>
    <property type="match status" value="1"/>
</dbReference>
<evidence type="ECO:0000259" key="18">
    <source>
        <dbReference type="PROSITE" id="PS50290"/>
    </source>
</evidence>
<reference evidence="20" key="1">
    <citation type="submission" date="2019-04" db="EMBL/GenBank/DDBJ databases">
        <authorList>
            <person name="Alioto T."/>
            <person name="Alioto T."/>
        </authorList>
    </citation>
    <scope>NUCLEOTIDE SEQUENCE [LARGE SCALE GENOMIC DNA]</scope>
</reference>
<evidence type="ECO:0000256" key="6">
    <source>
        <dbReference type="ARBA" id="ARBA00022527"/>
    </source>
</evidence>
<evidence type="ECO:0000256" key="5">
    <source>
        <dbReference type="ARBA" id="ARBA00022517"/>
    </source>
</evidence>